<dbReference type="Gene3D" id="3.40.50.300">
    <property type="entry name" value="P-loop containing nucleotide triphosphate hydrolases"/>
    <property type="match status" value="1"/>
</dbReference>
<evidence type="ECO:0000313" key="9">
    <source>
        <dbReference type="EMBL" id="GAK64467.1"/>
    </source>
</evidence>
<dbReference type="Proteomes" id="UP000053758">
    <property type="component" value="Unassembled WGS sequence"/>
</dbReference>
<dbReference type="Pfam" id="PF00300">
    <property type="entry name" value="His_Phos_1"/>
    <property type="match status" value="1"/>
</dbReference>
<keyword evidence="9" id="KW-0418">Kinase</keyword>
<keyword evidence="4" id="KW-0378">Hydrolase</keyword>
<dbReference type="InterPro" id="IPR027417">
    <property type="entry name" value="P-loop_NTPase"/>
</dbReference>
<dbReference type="Pfam" id="PF01591">
    <property type="entry name" value="6PF2K"/>
    <property type="match status" value="1"/>
</dbReference>
<evidence type="ECO:0000256" key="5">
    <source>
        <dbReference type="ARBA" id="ARBA00022840"/>
    </source>
</evidence>
<dbReference type="GO" id="GO:0003873">
    <property type="term" value="F:6-phosphofructo-2-kinase activity"/>
    <property type="evidence" value="ECO:0007669"/>
    <property type="project" value="InterPro"/>
</dbReference>
<keyword evidence="5" id="KW-0067">ATP-binding</keyword>
<dbReference type="GO" id="GO:0005829">
    <property type="term" value="C:cytosol"/>
    <property type="evidence" value="ECO:0007669"/>
    <property type="project" value="TreeGrafter"/>
</dbReference>
<dbReference type="EC" id="3.1.3.46" evidence="2"/>
<dbReference type="SUPFAM" id="SSF53254">
    <property type="entry name" value="Phosphoglycerate mutase-like"/>
    <property type="match status" value="1"/>
</dbReference>
<feature type="compositionally biased region" description="Low complexity" evidence="7">
    <location>
        <begin position="116"/>
        <end position="143"/>
    </location>
</feature>
<dbReference type="GO" id="GO:0004331">
    <property type="term" value="F:fructose-2,6-bisphosphate 2-phosphatase activity"/>
    <property type="evidence" value="ECO:0007669"/>
    <property type="project" value="UniProtKB-EC"/>
</dbReference>
<dbReference type="GO" id="GO:0005524">
    <property type="term" value="F:ATP binding"/>
    <property type="evidence" value="ECO:0007669"/>
    <property type="project" value="UniProtKB-KW"/>
</dbReference>
<feature type="compositionally biased region" description="Gly residues" evidence="7">
    <location>
        <begin position="341"/>
        <end position="355"/>
    </location>
</feature>
<dbReference type="SUPFAM" id="SSF52540">
    <property type="entry name" value="P-loop containing nucleoside triphosphate hydrolases"/>
    <property type="match status" value="1"/>
</dbReference>
<reference evidence="9" key="1">
    <citation type="submission" date="2014-07" db="EMBL/GenBank/DDBJ databases">
        <title>Draft genome sequence of the yeast Pseudozyma antarctica JCM 10317 known as a producer of lipase B which used in a wide range of industrial applications.</title>
        <authorList>
            <person name="Morita T."/>
            <person name="Saika A."/>
            <person name="Koike H."/>
        </authorList>
    </citation>
    <scope>NUCLEOTIDE SEQUENCE</scope>
    <source>
        <strain evidence="9">JCM 10317</strain>
    </source>
</reference>
<gene>
    <name evidence="9" type="ORF">PAN0_005c2681</name>
</gene>
<keyword evidence="9" id="KW-0808">Transferase</keyword>
<evidence type="ECO:0000256" key="7">
    <source>
        <dbReference type="SAM" id="MobiDB-lite"/>
    </source>
</evidence>
<feature type="compositionally biased region" description="Low complexity" evidence="7">
    <location>
        <begin position="286"/>
        <end position="308"/>
    </location>
</feature>
<dbReference type="PANTHER" id="PTHR10606:SF44">
    <property type="entry name" value="6-PHOSPHOFRUCTO 2-KINASE_FRUCTOSE 2,6-BISPHOSPHATASE LONG FORM"/>
    <property type="match status" value="1"/>
</dbReference>
<feature type="compositionally biased region" description="Basic and acidic residues" evidence="7">
    <location>
        <begin position="327"/>
        <end position="338"/>
    </location>
</feature>
<feature type="compositionally biased region" description="Polar residues" evidence="7">
    <location>
        <begin position="243"/>
        <end position="257"/>
    </location>
</feature>
<dbReference type="CDD" id="cd07067">
    <property type="entry name" value="HP_PGM_like"/>
    <property type="match status" value="1"/>
</dbReference>
<sequence length="840" mass="91230">MPRSSPVRSLLAKNPAAAPRTRLDRQTASTPSAAAFQQLRDSTQAMSQKPVDIPAPASGGEAFPTTDAGNAADSAIESGGSSPVMPHAFVHHRHLSGGPGVGPGTASPGRYSATQAQQLALKMAQQEQEQKEAAASAANQQQAPRDLSRSASVRSGTRKLSGGTPGFSSASPRHFSQSSHGQSRPAPFPQASQREAFDVAVASSNLASSSDGLQALLRDHPELVSSSLAAAAGPNLAMTGAYSTRSGSHAGSKSGSVPGTPYEGADHLNQSGHVLAMGGSLSNSFHQAQSQAQQQQQQAQQQQQYQHGSHSHHHHHHHHTPMSPTHDNGRGRILKDAPEVGEGGPSSGQSGLGAALGLGHGIRTGLSTPNLGAAGARPDYSGAKIVVCMVGLPARGKSYVANRVLKYLRWLEYDVKVFNVGQLRRALARAKYNSSGVKEDHTASFFDPTNPSAYKLRSQMAEECLEQLIGWLKRGGNVGIHDATNSTRARRKEIADRIAKEPDLKLVFLESICTDPKVIDANIAVKVSSGDPDYAGMTPEAAKKDFLERIRHYEDTYEPVNFDGSEAHYSYVKVTDVGKSVTINQIQGYLESRIAFYLMNLHLTPRNIFFSRHGESQYNVEGKIGGDSDLSPRGWMYAKALPQLIKDNIGDAPLTVWHSTLRRTGQTASELPYPKLAWKSLDELDAGVCDAMTYEEIEKYYPEDYANRDDDKFNYRYRGGESYRDVVVRLEPIIMELERQENILIIGHQAIIRCLYAYFHALSQEDLPYIKIPLHTVIQLTPKAYGCDEKRFQLPIEAVDTHRPKPLRSDIDDHPPTPPLDPLEIAATSTPPSQTKPNPN</sequence>
<dbReference type="GO" id="GO:0006003">
    <property type="term" value="P:fructose 2,6-bisphosphate metabolic process"/>
    <property type="evidence" value="ECO:0007669"/>
    <property type="project" value="InterPro"/>
</dbReference>
<dbReference type="HOGENOM" id="CLU_006383_4_0_1"/>
<dbReference type="InterPro" id="IPR003094">
    <property type="entry name" value="6Pfruct_kin"/>
</dbReference>
<evidence type="ECO:0000256" key="4">
    <source>
        <dbReference type="ARBA" id="ARBA00022801"/>
    </source>
</evidence>
<name>A0A081CCS1_PSEA2</name>
<dbReference type="GO" id="GO:0006000">
    <property type="term" value="P:fructose metabolic process"/>
    <property type="evidence" value="ECO:0007669"/>
    <property type="project" value="InterPro"/>
</dbReference>
<feature type="region of interest" description="Disordered" evidence="7">
    <location>
        <begin position="91"/>
        <end position="110"/>
    </location>
</feature>
<dbReference type="EMBL" id="DF830072">
    <property type="protein sequence ID" value="GAK64467.1"/>
    <property type="molecule type" value="Genomic_DNA"/>
</dbReference>
<feature type="compositionally biased region" description="Polar residues" evidence="7">
    <location>
        <begin position="166"/>
        <end position="182"/>
    </location>
</feature>
<dbReference type="AlphaFoldDB" id="A0A081CCS1"/>
<evidence type="ECO:0000256" key="3">
    <source>
        <dbReference type="ARBA" id="ARBA00022741"/>
    </source>
</evidence>
<feature type="region of interest" description="Disordered" evidence="7">
    <location>
        <begin position="803"/>
        <end position="840"/>
    </location>
</feature>
<dbReference type="SMART" id="SM00855">
    <property type="entry name" value="PGAM"/>
    <property type="match status" value="1"/>
</dbReference>
<evidence type="ECO:0000256" key="6">
    <source>
        <dbReference type="PIRSR" id="PIRSR613078-2"/>
    </source>
</evidence>
<feature type="region of interest" description="Disordered" evidence="7">
    <location>
        <begin position="283"/>
        <end position="355"/>
    </location>
</feature>
<accession>A0A081CCS1</accession>
<evidence type="ECO:0000313" key="10">
    <source>
        <dbReference type="Proteomes" id="UP000053758"/>
    </source>
</evidence>
<feature type="region of interest" description="Disordered" evidence="7">
    <location>
        <begin position="116"/>
        <end position="191"/>
    </location>
</feature>
<evidence type="ECO:0000256" key="1">
    <source>
        <dbReference type="ARBA" id="ARBA00008408"/>
    </source>
</evidence>
<feature type="binding site" evidence="6">
    <location>
        <position position="663"/>
    </location>
    <ligand>
        <name>substrate</name>
    </ligand>
</feature>
<dbReference type="FunFam" id="3.40.50.1240:FF:000005">
    <property type="entry name" value="GpmB, Fructose-2,6-bisphosphatase"/>
    <property type="match status" value="1"/>
</dbReference>
<evidence type="ECO:0000256" key="2">
    <source>
        <dbReference type="ARBA" id="ARBA00013067"/>
    </source>
</evidence>
<dbReference type="PRINTS" id="PR00991">
    <property type="entry name" value="6PFRUCTKNASE"/>
</dbReference>
<dbReference type="Gene3D" id="3.40.50.1240">
    <property type="entry name" value="Phosphoglycerate mutase-like"/>
    <property type="match status" value="1"/>
</dbReference>
<dbReference type="InterPro" id="IPR013079">
    <property type="entry name" value="6Phosfructo_kin"/>
</dbReference>
<protein>
    <recommendedName>
        <fullName evidence="2">fructose-2,6-bisphosphate 2-phosphatase</fullName>
        <ecNumber evidence="2">3.1.3.46</ecNumber>
    </recommendedName>
</protein>
<dbReference type="FunFam" id="3.40.50.300:FF:000644">
    <property type="entry name" value="GpmB, Fructose-2,6-bisphosphatase"/>
    <property type="match status" value="1"/>
</dbReference>
<feature type="region of interest" description="Disordered" evidence="7">
    <location>
        <begin position="243"/>
        <end position="268"/>
    </location>
</feature>
<feature type="region of interest" description="Disordered" evidence="7">
    <location>
        <begin position="1"/>
        <end position="86"/>
    </location>
</feature>
<feature type="domain" description="6-phosphofructo-2-kinase" evidence="8">
    <location>
        <begin position="381"/>
        <end position="605"/>
    </location>
</feature>
<feature type="binding site" evidence="6">
    <location>
        <begin position="612"/>
        <end position="619"/>
    </location>
    <ligand>
        <name>substrate</name>
    </ligand>
</feature>
<feature type="compositionally biased region" description="Basic residues" evidence="7">
    <location>
        <begin position="309"/>
        <end position="320"/>
    </location>
</feature>
<dbReference type="GeneID" id="26303409"/>
<dbReference type="InterPro" id="IPR029033">
    <property type="entry name" value="His_PPase_superfam"/>
</dbReference>
<keyword evidence="10" id="KW-1185">Reference proteome</keyword>
<proteinExistence type="inferred from homology"/>
<evidence type="ECO:0000259" key="8">
    <source>
        <dbReference type="Pfam" id="PF01591"/>
    </source>
</evidence>
<dbReference type="PANTHER" id="PTHR10606">
    <property type="entry name" value="6-PHOSPHOFRUCTO-2-KINASE/FRUCTOSE-2,6-BISPHOSPHATASE"/>
    <property type="match status" value="1"/>
</dbReference>
<feature type="compositionally biased region" description="Polar residues" evidence="7">
    <location>
        <begin position="827"/>
        <end position="840"/>
    </location>
</feature>
<organism evidence="9">
    <name type="scientific">Pseudozyma antarctica</name>
    <name type="common">Yeast</name>
    <name type="synonym">Candida antarctica</name>
    <dbReference type="NCBI Taxonomy" id="84753"/>
    <lineage>
        <taxon>Eukaryota</taxon>
        <taxon>Fungi</taxon>
        <taxon>Dikarya</taxon>
        <taxon>Basidiomycota</taxon>
        <taxon>Ustilaginomycotina</taxon>
        <taxon>Ustilaginomycetes</taxon>
        <taxon>Ustilaginales</taxon>
        <taxon>Ustilaginaceae</taxon>
        <taxon>Moesziomyces</taxon>
    </lineage>
</organism>
<dbReference type="RefSeq" id="XP_014657407.1">
    <property type="nucleotide sequence ID" value="XM_014801921.1"/>
</dbReference>
<comment type="similarity">
    <text evidence="1">In the C-terminal section; belongs to the phosphoglycerate mutase family.</text>
</comment>
<feature type="compositionally biased region" description="Basic and acidic residues" evidence="7">
    <location>
        <begin position="803"/>
        <end position="815"/>
    </location>
</feature>
<keyword evidence="3" id="KW-0547">Nucleotide-binding</keyword>
<dbReference type="InterPro" id="IPR013078">
    <property type="entry name" value="His_Pase_superF_clade-1"/>
</dbReference>